<feature type="transmembrane region" description="Helical" evidence="6">
    <location>
        <begin position="143"/>
        <end position="166"/>
    </location>
</feature>
<dbReference type="Pfam" id="PF09678">
    <property type="entry name" value="Caa3_CtaG"/>
    <property type="match status" value="1"/>
</dbReference>
<organism evidence="7 8">
    <name type="scientific">Virgibacillus salarius</name>
    <dbReference type="NCBI Taxonomy" id="447199"/>
    <lineage>
        <taxon>Bacteria</taxon>
        <taxon>Bacillati</taxon>
        <taxon>Bacillota</taxon>
        <taxon>Bacilli</taxon>
        <taxon>Bacillales</taxon>
        <taxon>Bacillaceae</taxon>
        <taxon>Virgibacillus</taxon>
    </lineage>
</organism>
<dbReference type="InterPro" id="IPR019108">
    <property type="entry name" value="Caa3_assmbl_CtaG-rel"/>
</dbReference>
<dbReference type="Proteomes" id="UP000675284">
    <property type="component" value="Unassembled WGS sequence"/>
</dbReference>
<comment type="caution">
    <text evidence="7">The sequence shown here is derived from an EMBL/GenBank/DDBJ whole genome shotgun (WGS) entry which is preliminary data.</text>
</comment>
<accession>A0A941DQA8</accession>
<feature type="transmembrane region" description="Helical" evidence="6">
    <location>
        <begin position="243"/>
        <end position="261"/>
    </location>
</feature>
<feature type="transmembrane region" description="Helical" evidence="6">
    <location>
        <begin position="178"/>
        <end position="196"/>
    </location>
</feature>
<name>A0A941DQA8_9BACI</name>
<evidence type="ECO:0000256" key="4">
    <source>
        <dbReference type="ARBA" id="ARBA00022989"/>
    </source>
</evidence>
<feature type="transmembrane region" description="Helical" evidence="6">
    <location>
        <begin position="110"/>
        <end position="131"/>
    </location>
</feature>
<feature type="transmembrane region" description="Helical" evidence="6">
    <location>
        <begin position="45"/>
        <end position="64"/>
    </location>
</feature>
<evidence type="ECO:0000313" key="8">
    <source>
        <dbReference type="Proteomes" id="UP000675284"/>
    </source>
</evidence>
<evidence type="ECO:0000256" key="1">
    <source>
        <dbReference type="ARBA" id="ARBA00004651"/>
    </source>
</evidence>
<gene>
    <name evidence="7" type="ORF">KCX74_01150</name>
</gene>
<evidence type="ECO:0000313" key="7">
    <source>
        <dbReference type="EMBL" id="MBR7794645.1"/>
    </source>
</evidence>
<dbReference type="AlphaFoldDB" id="A0A941DQA8"/>
<keyword evidence="8" id="KW-1185">Reference proteome</keyword>
<evidence type="ECO:0000256" key="3">
    <source>
        <dbReference type="ARBA" id="ARBA00022692"/>
    </source>
</evidence>
<protein>
    <submittedName>
        <fullName evidence="7">Cytochrome c oxidase assembly protein</fullName>
    </submittedName>
</protein>
<reference evidence="7" key="1">
    <citation type="submission" date="2021-04" db="EMBL/GenBank/DDBJ databases">
        <title>Isolation and polyphasic classification of algal microorganism.</title>
        <authorList>
            <person name="Wang S."/>
        </authorList>
    </citation>
    <scope>NUCLEOTIDE SEQUENCE</scope>
    <source>
        <strain evidence="7">720a</strain>
    </source>
</reference>
<sequence length="269" mass="30800">MEVILNQFDFTTKWNGGILLLVLFLINIYLFLLPKGKEDSIKKTILFISGLVGLFIALGTPVNILGRVTFSFHMIQLVMLLLVVPPLLIVGFKKGILEKIPSIAPVQKGLYWLTNPFISLFLFYGMFYLYHHPPIFDYVKVDYYLNYFYLFALFFAAILLWLPLLSKNALMAKAKQRYCLANIILIIPLFLIYLLSKESLYTVYTDIGMLTAALEYCIPDWDTLPKEFFAELLPFNPLNEQKIGGSILISGHAVVFGGVMIKNFRVKEN</sequence>
<comment type="subcellular location">
    <subcellularLocation>
        <location evidence="1">Cell membrane</location>
        <topology evidence="1">Multi-pass membrane protein</topology>
    </subcellularLocation>
</comment>
<evidence type="ECO:0000256" key="6">
    <source>
        <dbReference type="SAM" id="Phobius"/>
    </source>
</evidence>
<keyword evidence="5 6" id="KW-0472">Membrane</keyword>
<dbReference type="GO" id="GO:0005886">
    <property type="term" value="C:plasma membrane"/>
    <property type="evidence" value="ECO:0007669"/>
    <property type="project" value="UniProtKB-SubCell"/>
</dbReference>
<evidence type="ECO:0000256" key="5">
    <source>
        <dbReference type="ARBA" id="ARBA00023136"/>
    </source>
</evidence>
<feature type="transmembrane region" description="Helical" evidence="6">
    <location>
        <begin position="14"/>
        <end position="33"/>
    </location>
</feature>
<keyword evidence="4 6" id="KW-1133">Transmembrane helix</keyword>
<proteinExistence type="predicted"/>
<keyword evidence="3 6" id="KW-0812">Transmembrane</keyword>
<dbReference type="EMBL" id="JAGSOT010000002">
    <property type="protein sequence ID" value="MBR7794645.1"/>
    <property type="molecule type" value="Genomic_DNA"/>
</dbReference>
<evidence type="ECO:0000256" key="2">
    <source>
        <dbReference type="ARBA" id="ARBA00022475"/>
    </source>
</evidence>
<keyword evidence="2" id="KW-1003">Cell membrane</keyword>
<feature type="transmembrane region" description="Helical" evidence="6">
    <location>
        <begin position="70"/>
        <end position="90"/>
    </location>
</feature>